<sequence length="204" mass="21861">MSDPAASKRAREEGNTFFRRGRWADAAAAYGRAIAADDSDALPRANRAMAWLKLEKYADAAADATAALALDPTHIKARYRRALARRGLGDLDGAAADLSTVIARDDSPAAREELAEVYAEIVKGTKAAKAERAAGRVKEAEEKEDAGNKAKEAEIAEDNAKAAKEEEQAQAHAQAQPATSFAALRGKRDARPALDKVDFSSYFD</sequence>
<feature type="compositionally biased region" description="Basic and acidic residues" evidence="2">
    <location>
        <begin position="134"/>
        <end position="169"/>
    </location>
</feature>
<evidence type="ECO:0000313" key="4">
    <source>
        <dbReference type="Proteomes" id="UP001233271"/>
    </source>
</evidence>
<proteinExistence type="predicted"/>
<evidence type="ECO:0000256" key="1">
    <source>
        <dbReference type="ARBA" id="ARBA00022803"/>
    </source>
</evidence>
<dbReference type="SMART" id="SM00028">
    <property type="entry name" value="TPR"/>
    <property type="match status" value="3"/>
</dbReference>
<dbReference type="GO" id="GO:0101031">
    <property type="term" value="C:protein folding chaperone complex"/>
    <property type="evidence" value="ECO:0007669"/>
    <property type="project" value="TreeGrafter"/>
</dbReference>
<protein>
    <recommendedName>
        <fullName evidence="5">TPR-like protein</fullName>
    </recommendedName>
</protein>
<dbReference type="InterPro" id="IPR011990">
    <property type="entry name" value="TPR-like_helical_dom_sf"/>
</dbReference>
<dbReference type="SUPFAM" id="SSF48452">
    <property type="entry name" value="TPR-like"/>
    <property type="match status" value="1"/>
</dbReference>
<dbReference type="KEGG" id="ccac:CcaHIS019_0304470"/>
<dbReference type="PANTHER" id="PTHR46423:SF1">
    <property type="entry name" value="RNA POLYMERASE II-ASSOCIATED PROTEIN 3"/>
    <property type="match status" value="1"/>
</dbReference>
<feature type="region of interest" description="Disordered" evidence="2">
    <location>
        <begin position="134"/>
        <end position="187"/>
    </location>
</feature>
<keyword evidence="1" id="KW-0802">TPR repeat</keyword>
<evidence type="ECO:0000313" key="3">
    <source>
        <dbReference type="EMBL" id="BEI90377.1"/>
    </source>
</evidence>
<accession>A0AA48ICK4</accession>
<dbReference type="Proteomes" id="UP001233271">
    <property type="component" value="Chromosome 3"/>
</dbReference>
<dbReference type="RefSeq" id="XP_060455642.1">
    <property type="nucleotide sequence ID" value="XM_060598894.1"/>
</dbReference>
<dbReference type="PANTHER" id="PTHR46423">
    <property type="entry name" value="RNA POLYMERASE II-ASSOCIATED PROTEIN 3"/>
    <property type="match status" value="1"/>
</dbReference>
<dbReference type="GeneID" id="85494247"/>
<reference evidence="3" key="1">
    <citation type="journal article" date="2023" name="BMC Genomics">
        <title>Chromosome-level genome assemblies of Cutaneotrichosporon spp. (Trichosporonales, Basidiomycota) reveal imbalanced evolution between nucleotide sequences and chromosome synteny.</title>
        <authorList>
            <person name="Kobayashi Y."/>
            <person name="Kayamori A."/>
            <person name="Aoki K."/>
            <person name="Shiwa Y."/>
            <person name="Matsutani M."/>
            <person name="Fujita N."/>
            <person name="Sugita T."/>
            <person name="Iwasaki W."/>
            <person name="Tanaka N."/>
            <person name="Takashima M."/>
        </authorList>
    </citation>
    <scope>NUCLEOTIDE SEQUENCE</scope>
    <source>
        <strain evidence="3">HIS019</strain>
    </source>
</reference>
<dbReference type="Gene3D" id="1.25.40.10">
    <property type="entry name" value="Tetratricopeptide repeat domain"/>
    <property type="match status" value="1"/>
</dbReference>
<evidence type="ECO:0008006" key="5">
    <source>
        <dbReference type="Google" id="ProtNLM"/>
    </source>
</evidence>
<name>A0AA48ICK4_9TREE</name>
<gene>
    <name evidence="3" type="ORF">CcaverHIS019_0304470</name>
</gene>
<dbReference type="AlphaFoldDB" id="A0AA48ICK4"/>
<evidence type="ECO:0000256" key="2">
    <source>
        <dbReference type="SAM" id="MobiDB-lite"/>
    </source>
</evidence>
<dbReference type="EMBL" id="AP028214">
    <property type="protein sequence ID" value="BEI90377.1"/>
    <property type="molecule type" value="Genomic_DNA"/>
</dbReference>
<dbReference type="InterPro" id="IPR019734">
    <property type="entry name" value="TPR_rpt"/>
</dbReference>
<keyword evidence="4" id="KW-1185">Reference proteome</keyword>
<organism evidence="3 4">
    <name type="scientific">Cutaneotrichosporon cavernicola</name>
    <dbReference type="NCBI Taxonomy" id="279322"/>
    <lineage>
        <taxon>Eukaryota</taxon>
        <taxon>Fungi</taxon>
        <taxon>Dikarya</taxon>
        <taxon>Basidiomycota</taxon>
        <taxon>Agaricomycotina</taxon>
        <taxon>Tremellomycetes</taxon>
        <taxon>Trichosporonales</taxon>
        <taxon>Trichosporonaceae</taxon>
        <taxon>Cutaneotrichosporon</taxon>
    </lineage>
</organism>
<dbReference type="InterPro" id="IPR051966">
    <property type="entry name" value="RPAP3"/>
</dbReference>